<accession>A0A147KF85</accession>
<dbReference type="PANTHER" id="PTHR18964">
    <property type="entry name" value="ROK (REPRESSOR, ORF, KINASE) FAMILY"/>
    <property type="match status" value="1"/>
</dbReference>
<dbReference type="Gene3D" id="3.30.420.40">
    <property type="match status" value="2"/>
</dbReference>
<gene>
    <name evidence="2" type="ORF">AC529_14595</name>
</gene>
<comment type="caution">
    <text evidence="2">The sequence shown here is derived from an EMBL/GenBank/DDBJ whole genome shotgun (WGS) entry which is preliminary data.</text>
</comment>
<name>A0A147KF85_THECS</name>
<comment type="similarity">
    <text evidence="1">Belongs to the ROK (NagC/XylR) family.</text>
</comment>
<evidence type="ECO:0000256" key="1">
    <source>
        <dbReference type="ARBA" id="ARBA00006479"/>
    </source>
</evidence>
<keyword evidence="2" id="KW-0418">Kinase</keyword>
<dbReference type="AlphaFoldDB" id="A0A147KF85"/>
<dbReference type="Proteomes" id="UP000074382">
    <property type="component" value="Unassembled WGS sequence"/>
</dbReference>
<proteinExistence type="inferred from homology"/>
<dbReference type="NCBIfam" id="NF045942">
    <property type="entry name" value="PolPhglucPhase"/>
    <property type="match status" value="1"/>
</dbReference>
<dbReference type="RefSeq" id="WP_068757358.1">
    <property type="nucleotide sequence ID" value="NZ_KQ950183.1"/>
</dbReference>
<evidence type="ECO:0000313" key="2">
    <source>
        <dbReference type="EMBL" id="KUP95971.1"/>
    </source>
</evidence>
<dbReference type="EMBL" id="LGEM01000102">
    <property type="protein sequence ID" value="KUP95971.1"/>
    <property type="molecule type" value="Genomic_DNA"/>
</dbReference>
<dbReference type="InterPro" id="IPR000600">
    <property type="entry name" value="ROK"/>
</dbReference>
<dbReference type="OrthoDB" id="849313at2"/>
<reference evidence="3" key="1">
    <citation type="journal article" date="2017" name="Acta Aliment.">
        <title>Plant polysaccharide degrading enzyme system of Thermpbifida cellulosilytica TB100 revealed by de novo genome project data.</title>
        <authorList>
            <person name="Toth A."/>
            <person name="Baka E."/>
            <person name="Luzics S."/>
            <person name="Bata-Vidacs I."/>
            <person name="Nagy I."/>
            <person name="Balint B."/>
            <person name="Herceg R."/>
            <person name="Olasz F."/>
            <person name="Wilk T."/>
            <person name="Nagy T."/>
            <person name="Kriszt B."/>
            <person name="Nagy I."/>
            <person name="Kukolya J."/>
        </authorList>
    </citation>
    <scope>NUCLEOTIDE SEQUENCE [LARGE SCALE GENOMIC DNA]</scope>
    <source>
        <strain evidence="3">TB100</strain>
    </source>
</reference>
<dbReference type="InterPro" id="IPR043129">
    <property type="entry name" value="ATPase_NBD"/>
</dbReference>
<dbReference type="GO" id="GO:0016301">
    <property type="term" value="F:kinase activity"/>
    <property type="evidence" value="ECO:0007669"/>
    <property type="project" value="UniProtKB-KW"/>
</dbReference>
<evidence type="ECO:0000313" key="3">
    <source>
        <dbReference type="Proteomes" id="UP000074382"/>
    </source>
</evidence>
<dbReference type="CDD" id="cd24058">
    <property type="entry name" value="ASKHA_NBD_ROK_PPGK"/>
    <property type="match status" value="1"/>
</dbReference>
<dbReference type="STRING" id="665004.AC529_14595"/>
<dbReference type="PATRIC" id="fig|665004.4.peg.3072"/>
<dbReference type="Pfam" id="PF00480">
    <property type="entry name" value="ROK"/>
    <property type="match status" value="1"/>
</dbReference>
<dbReference type="PANTHER" id="PTHR18964:SF146">
    <property type="entry name" value="POLYPHOSPHATE GLUCOKINASE"/>
    <property type="match status" value="1"/>
</dbReference>
<dbReference type="SUPFAM" id="SSF53067">
    <property type="entry name" value="Actin-like ATPase domain"/>
    <property type="match status" value="1"/>
</dbReference>
<organism evidence="2 3">
    <name type="scientific">Thermobifida cellulosilytica TB100</name>
    <dbReference type="NCBI Taxonomy" id="665004"/>
    <lineage>
        <taxon>Bacteria</taxon>
        <taxon>Bacillati</taxon>
        <taxon>Actinomycetota</taxon>
        <taxon>Actinomycetes</taxon>
        <taxon>Streptosporangiales</taxon>
        <taxon>Nocardiopsidaceae</taxon>
        <taxon>Thermobifida</taxon>
    </lineage>
</organism>
<keyword evidence="3" id="KW-1185">Reference proteome</keyword>
<keyword evidence="2" id="KW-0808">Transferase</keyword>
<sequence>MTRPISRIGLGIDIGGSGIKGAPVDLDSGTFVVDRLKIPTPRPATPEAVASVVAEIAAAFPEHVAEDAPLGVTFPAVIQNGVARSAANVDRSWIGTDVAALLAEATGRRVMVINDADAAAVAEHRYGAAAGVDGVVLMTTLGTGIGSALLVNGILVPNTEFGHLEIDGYDAETRAASSAKERDNLSYREWAEQRLQRYYSVVENLLWPDLIVVGGGVSRKSDKFLPYLRLNAPIVPAKLRNTAGIVGAAVLAAERLGGQGAAA</sequence>
<protein>
    <submittedName>
        <fullName evidence="2">Polyphosphate glucokinase</fullName>
    </submittedName>
</protein>